<accession>A0A9P7Z628</accession>
<dbReference type="EMBL" id="MU253824">
    <property type="protein sequence ID" value="KAG9245931.1"/>
    <property type="molecule type" value="Genomic_DNA"/>
</dbReference>
<dbReference type="Proteomes" id="UP000887226">
    <property type="component" value="Unassembled WGS sequence"/>
</dbReference>
<evidence type="ECO:0000313" key="2">
    <source>
        <dbReference type="Proteomes" id="UP000887226"/>
    </source>
</evidence>
<sequence>MATTWPQVTAWPNDLREHATYLSDYLRKALVCIDSAWDQPVPKPLVKTMLAATSVLITKFQNTPDMTSVMQALATVQNDHRTTTETVQATVVRVQENTITHQQIATLSQETYQSVQNAAEERRTTVLIQETNDIAKETNDITKAT</sequence>
<organism evidence="1 2">
    <name type="scientific">Calycina marina</name>
    <dbReference type="NCBI Taxonomy" id="1763456"/>
    <lineage>
        <taxon>Eukaryota</taxon>
        <taxon>Fungi</taxon>
        <taxon>Dikarya</taxon>
        <taxon>Ascomycota</taxon>
        <taxon>Pezizomycotina</taxon>
        <taxon>Leotiomycetes</taxon>
        <taxon>Helotiales</taxon>
        <taxon>Pezizellaceae</taxon>
        <taxon>Calycina</taxon>
    </lineage>
</organism>
<reference evidence="1" key="1">
    <citation type="journal article" date="2021" name="IMA Fungus">
        <title>Genomic characterization of three marine fungi, including Emericellopsis atlantica sp. nov. with signatures of a generalist lifestyle and marine biomass degradation.</title>
        <authorList>
            <person name="Hagestad O.C."/>
            <person name="Hou L."/>
            <person name="Andersen J.H."/>
            <person name="Hansen E.H."/>
            <person name="Altermark B."/>
            <person name="Li C."/>
            <person name="Kuhnert E."/>
            <person name="Cox R.J."/>
            <person name="Crous P.W."/>
            <person name="Spatafora J.W."/>
            <person name="Lail K."/>
            <person name="Amirebrahimi M."/>
            <person name="Lipzen A."/>
            <person name="Pangilinan J."/>
            <person name="Andreopoulos W."/>
            <person name="Hayes R.D."/>
            <person name="Ng V."/>
            <person name="Grigoriev I.V."/>
            <person name="Jackson S.A."/>
            <person name="Sutton T.D.S."/>
            <person name="Dobson A.D.W."/>
            <person name="Rama T."/>
        </authorList>
    </citation>
    <scope>NUCLEOTIDE SEQUENCE</scope>
    <source>
        <strain evidence="1">TRa3180A</strain>
    </source>
</reference>
<keyword evidence="2" id="KW-1185">Reference proteome</keyword>
<gene>
    <name evidence="1" type="ORF">BJ878DRAFT_457293</name>
</gene>
<evidence type="ECO:0000313" key="1">
    <source>
        <dbReference type="EMBL" id="KAG9245931.1"/>
    </source>
</evidence>
<name>A0A9P7Z628_9HELO</name>
<dbReference type="AlphaFoldDB" id="A0A9P7Z628"/>
<protein>
    <submittedName>
        <fullName evidence="1">Uncharacterized protein</fullName>
    </submittedName>
</protein>
<comment type="caution">
    <text evidence="1">The sequence shown here is derived from an EMBL/GenBank/DDBJ whole genome shotgun (WGS) entry which is preliminary data.</text>
</comment>
<proteinExistence type="predicted"/>
<dbReference type="OrthoDB" id="3528085at2759"/>